<dbReference type="AlphaFoldDB" id="H2C5P9"/>
<reference evidence="2 3" key="1">
    <citation type="submission" date="2012-01" db="EMBL/GenBank/DDBJ databases">
        <title>Improved High-Quality Draft sequence of Metallosphaera yellowstonensis MK1.</title>
        <authorList>
            <consortium name="US DOE Joint Genome Institute"/>
            <person name="Lucas S."/>
            <person name="Han J."/>
            <person name="Cheng J.-F."/>
            <person name="Goodwin L."/>
            <person name="Pitluck S."/>
            <person name="Peters L."/>
            <person name="Teshima H."/>
            <person name="Detter J.C."/>
            <person name="Han C."/>
            <person name="Tapia R."/>
            <person name="Land M."/>
            <person name="Hauser L."/>
            <person name="Kyrpides N."/>
            <person name="Kozubal M."/>
            <person name="Macur R.E."/>
            <person name="Jay Z."/>
            <person name="Inskeep W."/>
            <person name="Woyke T."/>
        </authorList>
    </citation>
    <scope>NUCLEOTIDE SEQUENCE [LARGE SCALE GENOMIC DNA]</scope>
    <source>
        <strain evidence="2 3">MK1</strain>
    </source>
</reference>
<feature type="transmembrane region" description="Helical" evidence="1">
    <location>
        <begin position="91"/>
        <end position="109"/>
    </location>
</feature>
<keyword evidence="1" id="KW-0472">Membrane</keyword>
<name>H2C5P9_9CREN</name>
<protein>
    <submittedName>
        <fullName evidence="2">Uncharacterized protein</fullName>
    </submittedName>
</protein>
<dbReference type="STRING" id="671065.MetMK1DRAFT_00018720"/>
<evidence type="ECO:0000256" key="1">
    <source>
        <dbReference type="SAM" id="Phobius"/>
    </source>
</evidence>
<dbReference type="RefSeq" id="WP_009072834.1">
    <property type="nucleotide sequence ID" value="NZ_JH597768.1"/>
</dbReference>
<gene>
    <name evidence="2" type="ORF">MetMK1DRAFT_00018720</name>
</gene>
<evidence type="ECO:0000313" key="2">
    <source>
        <dbReference type="EMBL" id="EHP69126.1"/>
    </source>
</evidence>
<keyword evidence="1" id="KW-0812">Transmembrane</keyword>
<proteinExistence type="predicted"/>
<organism evidence="2 3">
    <name type="scientific">Metallosphaera yellowstonensis MK1</name>
    <dbReference type="NCBI Taxonomy" id="671065"/>
    <lineage>
        <taxon>Archaea</taxon>
        <taxon>Thermoproteota</taxon>
        <taxon>Thermoprotei</taxon>
        <taxon>Sulfolobales</taxon>
        <taxon>Sulfolobaceae</taxon>
        <taxon>Metallosphaera</taxon>
    </lineage>
</organism>
<dbReference type="Proteomes" id="UP000003980">
    <property type="component" value="Unassembled WGS sequence"/>
</dbReference>
<sequence>MKLRLIDYVAWVVTIAVMWVLFLWVGDFGLLPYLAQSPVSQYVENLWRITYVSASGVFGVFMGSLIFLSLRFRYVEETAQRQATRTDYSKIVIPILLVSGVSLAYAMFQYTSNLMEFQFDFGILASLMILLFAAFIFVVYKQYYE</sequence>
<dbReference type="eggNOG" id="arCOG06033">
    <property type="taxonomic scope" value="Archaea"/>
</dbReference>
<dbReference type="HOGENOM" id="CLU_1754788_0_0_2"/>
<keyword evidence="3" id="KW-1185">Reference proteome</keyword>
<evidence type="ECO:0000313" key="3">
    <source>
        <dbReference type="Proteomes" id="UP000003980"/>
    </source>
</evidence>
<feature type="transmembrane region" description="Helical" evidence="1">
    <location>
        <begin position="46"/>
        <end position="70"/>
    </location>
</feature>
<dbReference type="EMBL" id="JH597768">
    <property type="protein sequence ID" value="EHP69126.1"/>
    <property type="molecule type" value="Genomic_DNA"/>
</dbReference>
<feature type="transmembrane region" description="Helical" evidence="1">
    <location>
        <begin position="5"/>
        <end position="26"/>
    </location>
</feature>
<accession>H2C5P9</accession>
<keyword evidence="1" id="KW-1133">Transmembrane helix</keyword>
<feature type="transmembrane region" description="Helical" evidence="1">
    <location>
        <begin position="121"/>
        <end position="140"/>
    </location>
</feature>
<dbReference type="OrthoDB" id="34162at2157"/>